<name>A0A1A8W0Z4_PLAMA</name>
<gene>
    <name evidence="2" type="ORF">PMALA_012360</name>
</gene>
<dbReference type="Proteomes" id="UP000078597">
    <property type="component" value="Unassembled WGS sequence"/>
</dbReference>
<reference evidence="3" key="1">
    <citation type="submission" date="2016-05" db="EMBL/GenBank/DDBJ databases">
        <authorList>
            <person name="Naeem Raeece"/>
        </authorList>
    </citation>
    <scope>NUCLEOTIDE SEQUENCE [LARGE SCALE GENOMIC DNA]</scope>
</reference>
<organism evidence="2 3">
    <name type="scientific">Plasmodium malariae</name>
    <dbReference type="NCBI Taxonomy" id="5858"/>
    <lineage>
        <taxon>Eukaryota</taxon>
        <taxon>Sar</taxon>
        <taxon>Alveolata</taxon>
        <taxon>Apicomplexa</taxon>
        <taxon>Aconoidasida</taxon>
        <taxon>Haemosporida</taxon>
        <taxon>Plasmodiidae</taxon>
        <taxon>Plasmodium</taxon>
        <taxon>Plasmodium (Plasmodium)</taxon>
    </lineage>
</organism>
<dbReference type="SMART" id="SM00952">
    <property type="entry name" value="RAP"/>
    <property type="match status" value="1"/>
</dbReference>
<evidence type="ECO:0000259" key="1">
    <source>
        <dbReference type="PROSITE" id="PS51286"/>
    </source>
</evidence>
<feature type="domain" description="RAP" evidence="1">
    <location>
        <begin position="532"/>
        <end position="590"/>
    </location>
</feature>
<evidence type="ECO:0000313" key="2">
    <source>
        <dbReference type="EMBL" id="SBS85316.1"/>
    </source>
</evidence>
<sequence>MIVLFTNVIFKRSIKWTCRLLLHGQYFVHPKIQCCCLFKNYYSTGVPTSKVEILSCKVNENIINHIKKEYDIDSNSINLNVKRSCEEKNIYEMSMRWSNFFKCEKSLYNVINKYLKTNRIDYYLHNYLKLTYDEKLDNMASVAEGTNLESPNNSPFNSEGEIKNILIYIMALSYKNIRDFNIISALSEKLISLLKNLTKEYKNKTLIFTICEVYNCIKAMNDELFSILFDMLNSCYVTSRSENIIMNEEEILLILKTLYNQNYKNHSIVDTVINSIKMGTNLKTNVLLVNSFFYLTLLSRMDNSLIENLHSFLFYVTNETCQGSLNEMMDNPKTLANQGHIDKLVKEGKRQTCSDNIYTTENFEKTDEPGADVKRTNSAICADYTKLKMDGIKFKIELSATDCIKLLYSYLALGEDYINWFLIHKLLLKLCDDIKDDENILLIKEKKKTLEMVCIIRSYLRYKKRNFYDNLPKYVKKMLKKIYMMDIHEKKINDRLFNEKLSWHLTKLRIPHIRNVYKGGIVFDILEKDKRLVWLCFSYHHYYVKTIDLTIEKLLQMDIIQSMNYKIAKIHYYQFSRMKARRTRFEYIRMCRYYSLRDRRNFDDQFEGWNLPYINWYHKKNKNVHISNYFYNYTPVSQMEY</sequence>
<dbReference type="EMBL" id="FLQW01000674">
    <property type="protein sequence ID" value="SBS85316.1"/>
    <property type="molecule type" value="Genomic_DNA"/>
</dbReference>
<evidence type="ECO:0000313" key="3">
    <source>
        <dbReference type="Proteomes" id="UP000078597"/>
    </source>
</evidence>
<dbReference type="AlphaFoldDB" id="A0A1A8W0Z4"/>
<dbReference type="VEuPathDB" id="PlasmoDB:PmUG01_09023700"/>
<proteinExistence type="predicted"/>
<dbReference type="PROSITE" id="PS51286">
    <property type="entry name" value="RAP"/>
    <property type="match status" value="1"/>
</dbReference>
<dbReference type="InterPro" id="IPR013584">
    <property type="entry name" value="RAP"/>
</dbReference>
<protein>
    <recommendedName>
        <fullName evidence="1">RAP domain-containing protein</fullName>
    </recommendedName>
</protein>
<accession>A0A1A8W0Z4</accession>
<dbReference type="Pfam" id="PF08373">
    <property type="entry name" value="RAP"/>
    <property type="match status" value="1"/>
</dbReference>